<evidence type="ECO:0000313" key="2">
    <source>
        <dbReference type="EMBL" id="CAI9295975.1"/>
    </source>
</evidence>
<dbReference type="EMBL" id="OX465084">
    <property type="protein sequence ID" value="CAI9295975.1"/>
    <property type="molecule type" value="Genomic_DNA"/>
</dbReference>
<dbReference type="AlphaFoldDB" id="A0AA36EJS2"/>
<accession>A0AA36EJS2</accession>
<feature type="region of interest" description="Disordered" evidence="1">
    <location>
        <begin position="246"/>
        <end position="267"/>
    </location>
</feature>
<feature type="compositionally biased region" description="Basic and acidic residues" evidence="1">
    <location>
        <begin position="251"/>
        <end position="267"/>
    </location>
</feature>
<dbReference type="Proteomes" id="UP001177003">
    <property type="component" value="Chromosome 8"/>
</dbReference>
<name>A0AA36EJS2_LACSI</name>
<protein>
    <submittedName>
        <fullName evidence="2">Uncharacterized protein</fullName>
    </submittedName>
</protein>
<organism evidence="2 3">
    <name type="scientific">Lactuca saligna</name>
    <name type="common">Willowleaf lettuce</name>
    <dbReference type="NCBI Taxonomy" id="75948"/>
    <lineage>
        <taxon>Eukaryota</taxon>
        <taxon>Viridiplantae</taxon>
        <taxon>Streptophyta</taxon>
        <taxon>Embryophyta</taxon>
        <taxon>Tracheophyta</taxon>
        <taxon>Spermatophyta</taxon>
        <taxon>Magnoliopsida</taxon>
        <taxon>eudicotyledons</taxon>
        <taxon>Gunneridae</taxon>
        <taxon>Pentapetalae</taxon>
        <taxon>asterids</taxon>
        <taxon>campanulids</taxon>
        <taxon>Asterales</taxon>
        <taxon>Asteraceae</taxon>
        <taxon>Cichorioideae</taxon>
        <taxon>Cichorieae</taxon>
        <taxon>Lactucinae</taxon>
        <taxon>Lactuca</taxon>
    </lineage>
</organism>
<evidence type="ECO:0000313" key="3">
    <source>
        <dbReference type="Proteomes" id="UP001177003"/>
    </source>
</evidence>
<evidence type="ECO:0000256" key="1">
    <source>
        <dbReference type="SAM" id="MobiDB-lite"/>
    </source>
</evidence>
<gene>
    <name evidence="2" type="ORF">LSALG_LOCUS34887</name>
</gene>
<sequence>MYVLTFASNPVSRFPRFQPVTPLQIRVLPLETHLPSPTSTFSDFSFHASNFFMASSSTGSTGSMTLGFQNVNVNFRNRNNPMVLCCCGVEASFSISWTGKNPGRKFKGCTNYKSQNPFTTTALYEASRNATPTPLSSTSSQRPFISPKYIPPLTASSSTSIKLRATGVIERESFTVSVIKIRVVGVVEREFTTARSPPLKVTGKALMVDKIINYVMSLQGQLEQFQFQAPSQLILGTHFLSADPPPLFLDQRQRPSQELDASNEKPT</sequence>
<keyword evidence="3" id="KW-1185">Reference proteome</keyword>
<reference evidence="2" key="1">
    <citation type="submission" date="2023-04" db="EMBL/GenBank/DDBJ databases">
        <authorList>
            <person name="Vijverberg K."/>
            <person name="Xiong W."/>
            <person name="Schranz E."/>
        </authorList>
    </citation>
    <scope>NUCLEOTIDE SEQUENCE</scope>
</reference>
<proteinExistence type="predicted"/>